<keyword evidence="5 6" id="KW-0961">Cell wall biogenesis/degradation</keyword>
<dbReference type="Gene3D" id="2.40.440.10">
    <property type="entry name" value="L,D-transpeptidase catalytic domain-like"/>
    <property type="match status" value="1"/>
</dbReference>
<dbReference type="SUPFAM" id="SSF143985">
    <property type="entry name" value="L,D-transpeptidase pre-catalytic domain-like"/>
    <property type="match status" value="1"/>
</dbReference>
<comment type="pathway">
    <text evidence="1 6">Cell wall biogenesis; peptidoglycan biosynthesis.</text>
</comment>
<gene>
    <name evidence="8" type="ORF">IAC80_00955</name>
</gene>
<dbReference type="CDD" id="cd16913">
    <property type="entry name" value="YkuD_like"/>
    <property type="match status" value="1"/>
</dbReference>
<dbReference type="Pfam" id="PF03734">
    <property type="entry name" value="YkuD"/>
    <property type="match status" value="1"/>
</dbReference>
<dbReference type="InterPro" id="IPR038063">
    <property type="entry name" value="Transpep_catalytic_dom"/>
</dbReference>
<evidence type="ECO:0000256" key="6">
    <source>
        <dbReference type="PROSITE-ProRule" id="PRU01373"/>
    </source>
</evidence>
<evidence type="ECO:0000256" key="2">
    <source>
        <dbReference type="ARBA" id="ARBA00022679"/>
    </source>
</evidence>
<protein>
    <submittedName>
        <fullName evidence="8">L,D-transpeptidase/peptidoglycan binding protein</fullName>
    </submittedName>
</protein>
<dbReference type="GO" id="GO:0008360">
    <property type="term" value="P:regulation of cell shape"/>
    <property type="evidence" value="ECO:0007669"/>
    <property type="project" value="UniProtKB-UniRule"/>
</dbReference>
<evidence type="ECO:0000256" key="5">
    <source>
        <dbReference type="ARBA" id="ARBA00023316"/>
    </source>
</evidence>
<feature type="domain" description="L,D-TPase catalytic" evidence="7">
    <location>
        <begin position="277"/>
        <end position="397"/>
    </location>
</feature>
<dbReference type="EMBL" id="DVOS01000012">
    <property type="protein sequence ID" value="HIV22483.1"/>
    <property type="molecule type" value="Genomic_DNA"/>
</dbReference>
<accession>A0A9D1T818</accession>
<dbReference type="Pfam" id="PF12229">
    <property type="entry name" value="PG_binding_4"/>
    <property type="match status" value="1"/>
</dbReference>
<dbReference type="GO" id="GO:0018104">
    <property type="term" value="P:peptidoglycan-protein cross-linking"/>
    <property type="evidence" value="ECO:0007669"/>
    <property type="project" value="TreeGrafter"/>
</dbReference>
<keyword evidence="2" id="KW-0808">Transferase</keyword>
<dbReference type="GO" id="GO:0071555">
    <property type="term" value="P:cell wall organization"/>
    <property type="evidence" value="ECO:0007669"/>
    <property type="project" value="UniProtKB-UniRule"/>
</dbReference>
<name>A0A9D1T818_9FIRM</name>
<feature type="active site" description="Proton donor/acceptor" evidence="6">
    <location>
        <position position="352"/>
    </location>
</feature>
<dbReference type="SUPFAM" id="SSF141523">
    <property type="entry name" value="L,D-transpeptidase catalytic domain-like"/>
    <property type="match status" value="1"/>
</dbReference>
<evidence type="ECO:0000313" key="9">
    <source>
        <dbReference type="Proteomes" id="UP000886889"/>
    </source>
</evidence>
<evidence type="ECO:0000256" key="4">
    <source>
        <dbReference type="ARBA" id="ARBA00022984"/>
    </source>
</evidence>
<reference evidence="8" key="2">
    <citation type="journal article" date="2021" name="PeerJ">
        <title>Extensive microbial diversity within the chicken gut microbiome revealed by metagenomics and culture.</title>
        <authorList>
            <person name="Gilroy R."/>
            <person name="Ravi A."/>
            <person name="Getino M."/>
            <person name="Pursley I."/>
            <person name="Horton D.L."/>
            <person name="Alikhan N.F."/>
            <person name="Baker D."/>
            <person name="Gharbi K."/>
            <person name="Hall N."/>
            <person name="Watson M."/>
            <person name="Adriaenssens E.M."/>
            <person name="Foster-Nyarko E."/>
            <person name="Jarju S."/>
            <person name="Secka A."/>
            <person name="Antonio M."/>
            <person name="Oren A."/>
            <person name="Chaudhuri R.R."/>
            <person name="La Ragione R."/>
            <person name="Hildebrand F."/>
            <person name="Pallen M.J."/>
        </authorList>
    </citation>
    <scope>NUCLEOTIDE SEQUENCE</scope>
    <source>
        <strain evidence="8">ChiBcec6-7307</strain>
    </source>
</reference>
<dbReference type="InterPro" id="IPR022029">
    <property type="entry name" value="YoaR-like_PG-bd"/>
</dbReference>
<proteinExistence type="predicted"/>
<dbReference type="PANTHER" id="PTHR30582">
    <property type="entry name" value="L,D-TRANSPEPTIDASE"/>
    <property type="match status" value="1"/>
</dbReference>
<dbReference type="PANTHER" id="PTHR30582:SF33">
    <property type="entry name" value="EXPORTED PROTEIN"/>
    <property type="match status" value="1"/>
</dbReference>
<dbReference type="InterPro" id="IPR038054">
    <property type="entry name" value="LD_TPept-like_central_sf"/>
</dbReference>
<evidence type="ECO:0000256" key="1">
    <source>
        <dbReference type="ARBA" id="ARBA00004752"/>
    </source>
</evidence>
<dbReference type="GO" id="GO:0071972">
    <property type="term" value="F:peptidoglycan L,D-transpeptidase activity"/>
    <property type="evidence" value="ECO:0007669"/>
    <property type="project" value="TreeGrafter"/>
</dbReference>
<keyword evidence="4 6" id="KW-0573">Peptidoglycan synthesis</keyword>
<dbReference type="GO" id="GO:0005576">
    <property type="term" value="C:extracellular region"/>
    <property type="evidence" value="ECO:0007669"/>
    <property type="project" value="TreeGrafter"/>
</dbReference>
<feature type="non-terminal residue" evidence="8">
    <location>
        <position position="1"/>
    </location>
</feature>
<dbReference type="InterPro" id="IPR005490">
    <property type="entry name" value="LD_TPept_cat_dom"/>
</dbReference>
<sequence>LGEYTLTVEERNGQKDVITAEQIGLQYQDDDTIEGHLKNQRCYIWPAMMLMGGGDLTVSTTYDREGIDTVIRNMNCFLPGNIVAPQDAHRGDTPTGYEVVPEVMGTTLDYNRTKEVILNALDQGATSVSLEEAGCYIDPLVYRDDPELNAQVEELNSLLTASITYDFGDRQEVVDGSVIKNWIAQDEEGAYYIDDNKIWEYVAELAAKYDTFGMEREFHTSLGTTVSLSGGDYGWAMDQDATAQILSEAVKAGKTETITPEYVYTAMSRDENDIGGTYVEICISRQEMWCYQDGSLVVDTPVVTGNPNKGDATPAGGVWAIDAKMEDYVLTGEGYEAPVDYWMPFNGDIGIHDMQNRWDFGGTIYLSNGSHGCVNTPYEAAQTIYGIVSIGTPVVVYE</sequence>
<dbReference type="PROSITE" id="PS52029">
    <property type="entry name" value="LD_TPASE"/>
    <property type="match status" value="1"/>
</dbReference>
<reference evidence="8" key="1">
    <citation type="submission" date="2020-10" db="EMBL/GenBank/DDBJ databases">
        <authorList>
            <person name="Gilroy R."/>
        </authorList>
    </citation>
    <scope>NUCLEOTIDE SEQUENCE</scope>
    <source>
        <strain evidence="8">ChiBcec6-7307</strain>
    </source>
</reference>
<evidence type="ECO:0000259" key="7">
    <source>
        <dbReference type="PROSITE" id="PS52029"/>
    </source>
</evidence>
<dbReference type="AlphaFoldDB" id="A0A9D1T818"/>
<dbReference type="Gene3D" id="3.10.20.800">
    <property type="match status" value="1"/>
</dbReference>
<evidence type="ECO:0000313" key="8">
    <source>
        <dbReference type="EMBL" id="HIV22483.1"/>
    </source>
</evidence>
<feature type="active site" description="Nucleophile" evidence="6">
    <location>
        <position position="373"/>
    </location>
</feature>
<organism evidence="8 9">
    <name type="scientific">Candidatus Merdiplasma excrementigallinarum</name>
    <dbReference type="NCBI Taxonomy" id="2840864"/>
    <lineage>
        <taxon>Bacteria</taxon>
        <taxon>Bacillati</taxon>
        <taxon>Bacillota</taxon>
        <taxon>Clostridia</taxon>
        <taxon>Lachnospirales</taxon>
        <taxon>Lachnospiraceae</taxon>
        <taxon>Lachnospiraceae incertae sedis</taxon>
        <taxon>Candidatus Merdiplasma</taxon>
    </lineage>
</organism>
<evidence type="ECO:0000256" key="3">
    <source>
        <dbReference type="ARBA" id="ARBA00022960"/>
    </source>
</evidence>
<dbReference type="Proteomes" id="UP000886889">
    <property type="component" value="Unassembled WGS sequence"/>
</dbReference>
<dbReference type="GO" id="GO:0016740">
    <property type="term" value="F:transferase activity"/>
    <property type="evidence" value="ECO:0007669"/>
    <property type="project" value="UniProtKB-KW"/>
</dbReference>
<dbReference type="InterPro" id="IPR050979">
    <property type="entry name" value="LD-transpeptidase"/>
</dbReference>
<keyword evidence="3 6" id="KW-0133">Cell shape</keyword>
<comment type="caution">
    <text evidence="8">The sequence shown here is derived from an EMBL/GenBank/DDBJ whole genome shotgun (WGS) entry which is preliminary data.</text>
</comment>